<name>A0A142BBD7_9GAMM</name>
<dbReference type="Proteomes" id="UP000071065">
    <property type="component" value="Chromosome"/>
</dbReference>
<evidence type="ECO:0000313" key="2">
    <source>
        <dbReference type="Proteomes" id="UP000071065"/>
    </source>
</evidence>
<dbReference type="KEGG" id="emp:EZMO1_1931"/>
<reference evidence="1 2" key="1">
    <citation type="journal article" date="2016" name="Front. Microbiol.">
        <title>Genomic Insight into the Host-Endosymbiont Relationship of Endozoicomonas montiporae CL-33(T) with its Coral Host.</title>
        <authorList>
            <person name="Ding J.-Y."/>
            <person name="Shiu J.-H."/>
            <person name="Chen W.-M."/>
            <person name="Chiang Y.-R."/>
            <person name="Tang S.-L."/>
        </authorList>
    </citation>
    <scope>NUCLEOTIDE SEQUENCE [LARGE SCALE GENOMIC DNA]</scope>
    <source>
        <strain evidence="1 2">CL-33</strain>
    </source>
</reference>
<sequence length="50" mass="5630">MNLSGSLPGFGFSLVLWPGNEVSGAHSTPFWAAWEYGEVAIVKMMYFWFI</sequence>
<protein>
    <submittedName>
        <fullName evidence="1">Uncharacterized protein</fullName>
    </submittedName>
</protein>
<dbReference type="AlphaFoldDB" id="A0A142BBD7"/>
<dbReference type="EMBL" id="CP013251">
    <property type="protein sequence ID" value="AMO56063.1"/>
    <property type="molecule type" value="Genomic_DNA"/>
</dbReference>
<dbReference type="STRING" id="570277.EZMO1_1931"/>
<proteinExistence type="predicted"/>
<dbReference type="PATRIC" id="fig|570277.3.peg.2075"/>
<evidence type="ECO:0000313" key="1">
    <source>
        <dbReference type="EMBL" id="AMO56063.1"/>
    </source>
</evidence>
<accession>A0A142BBD7</accession>
<gene>
    <name evidence="1" type="ORF">EZMO1_1931</name>
</gene>
<organism evidence="1 2">
    <name type="scientific">Endozoicomonas montiporae CL-33</name>
    <dbReference type="NCBI Taxonomy" id="570277"/>
    <lineage>
        <taxon>Bacteria</taxon>
        <taxon>Pseudomonadati</taxon>
        <taxon>Pseudomonadota</taxon>
        <taxon>Gammaproteobacteria</taxon>
        <taxon>Oceanospirillales</taxon>
        <taxon>Endozoicomonadaceae</taxon>
        <taxon>Endozoicomonas</taxon>
    </lineage>
</organism>